<evidence type="ECO:0000256" key="1">
    <source>
        <dbReference type="SAM" id="MobiDB-lite"/>
    </source>
</evidence>
<evidence type="ECO:0000313" key="3">
    <source>
        <dbReference type="Proteomes" id="UP000556201"/>
    </source>
</evidence>
<name>A0A7W9FWK6_BREVE</name>
<evidence type="ECO:0000313" key="2">
    <source>
        <dbReference type="EMBL" id="MBB5772905.1"/>
    </source>
</evidence>
<sequence>MIAARSILLIDDNEQLLESLAAKLRERLGNEPVEIAQWMPATADDDPEASFKQKIDDNTVLVVTDYDLTSKGLRGLFGVSIVAWSQMAAVPVGDFSRGHRDSLPKEPNLFELKVPPTDEDGAAFIAAIYAGFRDLAAGLEAQPDLLKDKRSLAGVLSALVGWPHLESQFALYMSRLGAANAGLVERLRTMNAEAGDDLKPMQKLMAYLLRHVLANSILKFPGPLLSDNALAAYCATSATEADALAGLFEAARFAGPFSQVGRFYWREDVDGIIDALSVDVDAGDDIGFADFNRAVVESSPRTPTARTRTGSRHPARRFRCGQERRRRRHPDLAAWRPDLQDHPVRIVRADGLGR</sequence>
<gene>
    <name evidence="2" type="ORF">HNP47_002925</name>
</gene>
<feature type="compositionally biased region" description="Low complexity" evidence="1">
    <location>
        <begin position="299"/>
        <end position="308"/>
    </location>
</feature>
<dbReference type="Proteomes" id="UP000556201">
    <property type="component" value="Unassembled WGS sequence"/>
</dbReference>
<protein>
    <submittedName>
        <fullName evidence="2">Uncharacterized protein</fullName>
    </submittedName>
</protein>
<dbReference type="EMBL" id="JACHLJ010000004">
    <property type="protein sequence ID" value="MBB5772905.1"/>
    <property type="molecule type" value="Genomic_DNA"/>
</dbReference>
<comment type="caution">
    <text evidence="2">The sequence shown here is derived from an EMBL/GenBank/DDBJ whole genome shotgun (WGS) entry which is preliminary data.</text>
</comment>
<organism evidence="2 3">
    <name type="scientific">Brevundimonas vesicularis</name>
    <name type="common">Pseudomonas vesicularis</name>
    <dbReference type="NCBI Taxonomy" id="41276"/>
    <lineage>
        <taxon>Bacteria</taxon>
        <taxon>Pseudomonadati</taxon>
        <taxon>Pseudomonadota</taxon>
        <taxon>Alphaproteobacteria</taxon>
        <taxon>Caulobacterales</taxon>
        <taxon>Caulobacteraceae</taxon>
        <taxon>Brevundimonas</taxon>
    </lineage>
</organism>
<reference evidence="2 3" key="1">
    <citation type="submission" date="2020-08" db="EMBL/GenBank/DDBJ databases">
        <title>Functional genomics of gut bacteria from endangered species of beetles.</title>
        <authorList>
            <person name="Carlos-Shanley C."/>
        </authorList>
    </citation>
    <scope>NUCLEOTIDE SEQUENCE [LARGE SCALE GENOMIC DNA]</scope>
    <source>
        <strain evidence="2 3">S00192</strain>
    </source>
</reference>
<feature type="region of interest" description="Disordered" evidence="1">
    <location>
        <begin position="299"/>
        <end position="334"/>
    </location>
</feature>
<proteinExistence type="predicted"/>
<feature type="compositionally biased region" description="Basic residues" evidence="1">
    <location>
        <begin position="309"/>
        <end position="329"/>
    </location>
</feature>
<dbReference type="AlphaFoldDB" id="A0A7W9FWK6"/>
<accession>A0A7W9FWK6</accession>